<comment type="caution">
    <text evidence="6">The sequence shown here is derived from an EMBL/GenBank/DDBJ whole genome shotgun (WGS) entry which is preliminary data.</text>
</comment>
<dbReference type="SUPFAM" id="SSF55874">
    <property type="entry name" value="ATPase domain of HSP90 chaperone/DNA topoisomerase II/histidine kinase"/>
    <property type="match status" value="1"/>
</dbReference>
<protein>
    <recommendedName>
        <fullName evidence="2">histidine kinase</fullName>
        <ecNumber evidence="2">2.7.13.3</ecNumber>
    </recommendedName>
</protein>
<evidence type="ECO:0000256" key="1">
    <source>
        <dbReference type="ARBA" id="ARBA00000085"/>
    </source>
</evidence>
<evidence type="ECO:0000256" key="3">
    <source>
        <dbReference type="ARBA" id="ARBA00022679"/>
    </source>
</evidence>
<dbReference type="Gene3D" id="3.30.565.10">
    <property type="entry name" value="Histidine kinase-like ATPase, C-terminal domain"/>
    <property type="match status" value="1"/>
</dbReference>
<keyword evidence="3" id="KW-0808">Transferase</keyword>
<evidence type="ECO:0000256" key="2">
    <source>
        <dbReference type="ARBA" id="ARBA00012438"/>
    </source>
</evidence>
<evidence type="ECO:0000313" key="7">
    <source>
        <dbReference type="Proteomes" id="UP000254875"/>
    </source>
</evidence>
<dbReference type="GO" id="GO:0000160">
    <property type="term" value="P:phosphorelay signal transduction system"/>
    <property type="evidence" value="ECO:0007669"/>
    <property type="project" value="InterPro"/>
</dbReference>
<dbReference type="SUPFAM" id="SSF47226">
    <property type="entry name" value="Histidine-containing phosphotransfer domain, HPT domain"/>
    <property type="match status" value="1"/>
</dbReference>
<feature type="domain" description="Histidine kinase" evidence="5">
    <location>
        <begin position="1"/>
        <end position="197"/>
    </location>
</feature>
<dbReference type="InterPro" id="IPR005467">
    <property type="entry name" value="His_kinase_dom"/>
</dbReference>
<dbReference type="InterPro" id="IPR036890">
    <property type="entry name" value="HATPase_C_sf"/>
</dbReference>
<keyword evidence="7" id="KW-1185">Reference proteome</keyword>
<dbReference type="OrthoDB" id="8994895at2"/>
<accession>A0A370MVA3</accession>
<proteinExistence type="predicted"/>
<organism evidence="6 7">
    <name type="scientific">Paraburkholderia lacunae</name>
    <dbReference type="NCBI Taxonomy" id="2211104"/>
    <lineage>
        <taxon>Bacteria</taxon>
        <taxon>Pseudomonadati</taxon>
        <taxon>Pseudomonadota</taxon>
        <taxon>Betaproteobacteria</taxon>
        <taxon>Burkholderiales</taxon>
        <taxon>Burkholderiaceae</taxon>
        <taxon>Paraburkholderia</taxon>
    </lineage>
</organism>
<dbReference type="EC" id="2.7.13.3" evidence="2"/>
<keyword evidence="4" id="KW-0418">Kinase</keyword>
<gene>
    <name evidence="6" type="ORF">DLM46_38205</name>
</gene>
<sequence>MLATQRTQLAVAESAMRTWSQTLHDFLDVAPVPSGGIVLDESVTNLRDLIDGVVALLSMNAARRGTRLVATVDPTVATRILADSARLGQMIFHLLSRAIQLGAHQEIAVVVRSEPLNPGSQRIFVSLTGTDAGDPPAAQLQFFEPGADEPSSGAWPVGTDVGMALCETIAQRMRGELSLSSGSDCGIYARFSAPFAVEQWGPSSEPARHAPAPSAIAAQVQDASLGFQSEPFERRYLDALAEEGIDLRTFMVGWRHSIDDDLARLSGLNRQRDSEGLRTVLHRLSGAVGLVGAHSLMEALRRASVASLEFDAGAIDALVERAKTLATQLDTAFDPHRSLIQ</sequence>
<evidence type="ECO:0000259" key="5">
    <source>
        <dbReference type="PROSITE" id="PS50109"/>
    </source>
</evidence>
<dbReference type="GO" id="GO:0004673">
    <property type="term" value="F:protein histidine kinase activity"/>
    <property type="evidence" value="ECO:0007669"/>
    <property type="project" value="UniProtKB-EC"/>
</dbReference>
<reference evidence="7" key="1">
    <citation type="submission" date="2018-05" db="EMBL/GenBank/DDBJ databases">
        <authorList>
            <person name="Feng T."/>
        </authorList>
    </citation>
    <scope>NUCLEOTIDE SEQUENCE [LARGE SCALE GENOMIC DNA]</scope>
    <source>
        <strain evidence="7">S27</strain>
    </source>
</reference>
<evidence type="ECO:0000256" key="4">
    <source>
        <dbReference type="ARBA" id="ARBA00022777"/>
    </source>
</evidence>
<evidence type="ECO:0000313" key="6">
    <source>
        <dbReference type="EMBL" id="RDJ97308.1"/>
    </source>
</evidence>
<dbReference type="PANTHER" id="PTHR43047">
    <property type="entry name" value="TWO-COMPONENT HISTIDINE PROTEIN KINASE"/>
    <property type="match status" value="1"/>
</dbReference>
<dbReference type="EMBL" id="QHKS01000062">
    <property type="protein sequence ID" value="RDJ97308.1"/>
    <property type="molecule type" value="Genomic_DNA"/>
</dbReference>
<name>A0A370MVA3_9BURK</name>
<comment type="catalytic activity">
    <reaction evidence="1">
        <text>ATP + protein L-histidine = ADP + protein N-phospho-L-histidine.</text>
        <dbReference type="EC" id="2.7.13.3"/>
    </reaction>
</comment>
<dbReference type="PROSITE" id="PS50109">
    <property type="entry name" value="HIS_KIN"/>
    <property type="match status" value="1"/>
</dbReference>
<dbReference type="AlphaFoldDB" id="A0A370MVA3"/>
<dbReference type="InterPro" id="IPR036641">
    <property type="entry name" value="HPT_dom_sf"/>
</dbReference>
<dbReference type="Proteomes" id="UP000254875">
    <property type="component" value="Unassembled WGS sequence"/>
</dbReference>